<protein>
    <submittedName>
        <fullName evidence="2">Uncharacterized protein</fullName>
    </submittedName>
</protein>
<organism evidence="2 3">
    <name type="scientific">Microbacterium binotii</name>
    <dbReference type="NCBI Taxonomy" id="462710"/>
    <lineage>
        <taxon>Bacteria</taxon>
        <taxon>Bacillati</taxon>
        <taxon>Actinomycetota</taxon>
        <taxon>Actinomycetes</taxon>
        <taxon>Micrococcales</taxon>
        <taxon>Microbacteriaceae</taxon>
        <taxon>Microbacterium</taxon>
    </lineage>
</organism>
<evidence type="ECO:0000313" key="2">
    <source>
        <dbReference type="EMBL" id="GAA2570739.1"/>
    </source>
</evidence>
<evidence type="ECO:0000313" key="3">
    <source>
        <dbReference type="Proteomes" id="UP001500274"/>
    </source>
</evidence>
<dbReference type="Proteomes" id="UP001500274">
    <property type="component" value="Unassembled WGS sequence"/>
</dbReference>
<dbReference type="EMBL" id="BAAARI010000003">
    <property type="protein sequence ID" value="GAA2570739.1"/>
    <property type="molecule type" value="Genomic_DNA"/>
</dbReference>
<gene>
    <name evidence="2" type="ORF">GCM10009862_06900</name>
</gene>
<sequence>MPRQPLAPGEHGRISVAPNPRAQGSVVIRDAFYAQCRFHDPATGKTAQMRRFGPTEKAAERALLEALRERMEPDAPDDRWATLGEAVAAFFSGPLPDSWSDGTARSMGYARRRLDEHAAEPWPVSAQRAETLFGDGSRTGDLALRLLKKVRQHR</sequence>
<dbReference type="RefSeq" id="WP_344226920.1">
    <property type="nucleotide sequence ID" value="NZ_BAAARI010000003.1"/>
</dbReference>
<evidence type="ECO:0000256" key="1">
    <source>
        <dbReference type="SAM" id="MobiDB-lite"/>
    </source>
</evidence>
<comment type="caution">
    <text evidence="2">The sequence shown here is derived from an EMBL/GenBank/DDBJ whole genome shotgun (WGS) entry which is preliminary data.</text>
</comment>
<accession>A0ABN3P788</accession>
<name>A0ABN3P788_9MICO</name>
<keyword evidence="3" id="KW-1185">Reference proteome</keyword>
<proteinExistence type="predicted"/>
<feature type="region of interest" description="Disordered" evidence="1">
    <location>
        <begin position="1"/>
        <end position="21"/>
    </location>
</feature>
<reference evidence="2 3" key="1">
    <citation type="journal article" date="2019" name="Int. J. Syst. Evol. Microbiol.">
        <title>The Global Catalogue of Microorganisms (GCM) 10K type strain sequencing project: providing services to taxonomists for standard genome sequencing and annotation.</title>
        <authorList>
            <consortium name="The Broad Institute Genomics Platform"/>
            <consortium name="The Broad Institute Genome Sequencing Center for Infectious Disease"/>
            <person name="Wu L."/>
            <person name="Ma J."/>
        </authorList>
    </citation>
    <scope>NUCLEOTIDE SEQUENCE [LARGE SCALE GENOMIC DNA]</scope>
    <source>
        <strain evidence="2 3">JCM 16365</strain>
    </source>
</reference>